<keyword evidence="2" id="KW-1185">Reference proteome</keyword>
<reference evidence="1 2" key="1">
    <citation type="submission" date="2018-03" db="EMBL/GenBank/DDBJ databases">
        <title>Genomic Encyclopedia of Archaeal and Bacterial Type Strains, Phase II (KMG-II): from individual species to whole genera.</title>
        <authorList>
            <person name="Goeker M."/>
        </authorList>
    </citation>
    <scope>NUCLEOTIDE SEQUENCE [LARGE SCALE GENOMIC DNA]</scope>
    <source>
        <strain evidence="1 2">DSM 18107</strain>
    </source>
</reference>
<dbReference type="OrthoDB" id="877984at2"/>
<comment type="caution">
    <text evidence="1">The sequence shown here is derived from an EMBL/GenBank/DDBJ whole genome shotgun (WGS) entry which is preliminary data.</text>
</comment>
<dbReference type="EMBL" id="PYGK01000015">
    <property type="protein sequence ID" value="PSL24516.1"/>
    <property type="molecule type" value="Genomic_DNA"/>
</dbReference>
<name>A0A2P8FS22_9BACT</name>
<evidence type="ECO:0000313" key="2">
    <source>
        <dbReference type="Proteomes" id="UP000240978"/>
    </source>
</evidence>
<accession>A0A2P8FS22</accession>
<sequence>MRYILVIIFLFCAGCRYSRVKMPEFRPAHSKKIAIKLKDTLGVMTMYIPERFDTGFAWLHYSDCWPCNEMKCRFQPKSIPIKMEQGYLWTHPTDSVDQLTIIYQPYDRLYDRPLRKGGHFDTTGMYEKNSLYRDERENIKFWPPALKCILLDTTYKIYDRPLYVFGTCEYDPGTKRYTYLLKAETFARISQIKFECKMITDKQDSISTHFINDAADFLRTIRFSIPSFQ</sequence>
<proteinExistence type="predicted"/>
<dbReference type="RefSeq" id="WP_146154491.1">
    <property type="nucleotide sequence ID" value="NZ_PYGK01000015.1"/>
</dbReference>
<dbReference type="AlphaFoldDB" id="A0A2P8FS22"/>
<gene>
    <name evidence="1" type="ORF">CLV42_115103</name>
</gene>
<evidence type="ECO:0000313" key="1">
    <source>
        <dbReference type="EMBL" id="PSL24516.1"/>
    </source>
</evidence>
<protein>
    <submittedName>
        <fullName evidence="1">Uncharacterized protein</fullName>
    </submittedName>
</protein>
<organism evidence="1 2">
    <name type="scientific">Chitinophaga ginsengisoli</name>
    <dbReference type="NCBI Taxonomy" id="363837"/>
    <lineage>
        <taxon>Bacteria</taxon>
        <taxon>Pseudomonadati</taxon>
        <taxon>Bacteroidota</taxon>
        <taxon>Chitinophagia</taxon>
        <taxon>Chitinophagales</taxon>
        <taxon>Chitinophagaceae</taxon>
        <taxon>Chitinophaga</taxon>
    </lineage>
</organism>
<dbReference type="Proteomes" id="UP000240978">
    <property type="component" value="Unassembled WGS sequence"/>
</dbReference>